<accession>A0ABT0PGG4</accession>
<name>A0ABT0PGG4_9GAMM</name>
<reference evidence="2 3" key="1">
    <citation type="submission" date="2022-05" db="EMBL/GenBank/DDBJ databases">
        <authorList>
            <person name="Park J.-S."/>
        </authorList>
    </citation>
    <scope>NUCLEOTIDE SEQUENCE [LARGE SCALE GENOMIC DNA]</scope>
    <source>
        <strain evidence="2 3">2012CJ34-2</strain>
    </source>
</reference>
<evidence type="ECO:0000256" key="1">
    <source>
        <dbReference type="SAM" id="SignalP"/>
    </source>
</evidence>
<proteinExistence type="predicted"/>
<evidence type="ECO:0000313" key="2">
    <source>
        <dbReference type="EMBL" id="MCL6270468.1"/>
    </source>
</evidence>
<keyword evidence="1" id="KW-0732">Signal</keyword>
<comment type="caution">
    <text evidence="2">The sequence shown here is derived from an EMBL/GenBank/DDBJ whole genome shotgun (WGS) entry which is preliminary data.</text>
</comment>
<dbReference type="Proteomes" id="UP001203338">
    <property type="component" value="Unassembled WGS sequence"/>
</dbReference>
<protein>
    <submittedName>
        <fullName evidence="2">Uncharacterized protein</fullName>
    </submittedName>
</protein>
<dbReference type="RefSeq" id="WP_249699690.1">
    <property type="nucleotide sequence ID" value="NZ_JAMFLX010000013.1"/>
</dbReference>
<organism evidence="2 3">
    <name type="scientific">Parendozoicomonas callyspongiae</name>
    <dbReference type="NCBI Taxonomy" id="2942213"/>
    <lineage>
        <taxon>Bacteria</taxon>
        <taxon>Pseudomonadati</taxon>
        <taxon>Pseudomonadota</taxon>
        <taxon>Gammaproteobacteria</taxon>
        <taxon>Oceanospirillales</taxon>
        <taxon>Endozoicomonadaceae</taxon>
        <taxon>Parendozoicomonas</taxon>
    </lineage>
</organism>
<sequence>MPDIKPPYSALTLCLCTLIFFSLQANSWAGTFGINRKPFRVQPRPPLKTFEGYNRPHNTFRYKARAPLRTNTAFVTSHSPRLLSLDTQELTRKRLSQHALAIPHSERPSAVPIEAFPIPQVLSHAIFRNTITPREWVHDPDSPRAVILTYDQLPEYQTYVLSSPTDQLYPDFLMSVLDKFEIKTYVQSVGGDSSLFYIQHSASRQSKNSVVYLYGVSSGGPRLLSTIKDFPTVGTIQPFSKNRVLFMIPNDYEGTTTIKIICASSGTELLTATIHQPENSFHVGAHISPDKKSIMLVEECVSESIESRKIIPTVIKTRGGKKKNGKFRNKVRRRKTIIPPNVDDDGDPVPEIRDVKTLRYTYKLSNLQLSIDGINPISFDQAMDLAHKPLPAIPFEIRETGILTRPLLHRMTPTLSNNSKEQALVTLEKYHEDTRTSSLITYLTNGYSLECISADINDLSPLQTSTESGSYGSHLDHTASLPATEGVLRKPRPNKKVASDYPYGQHLRRAMNLSPHLHASSPDSYIFSPQKMKIKPEEKFPTSEQRGETNDEQKNLSEIDDLVKSFWRKEQGKLDKDYETMTMSNSFITLLKPGSDSVKSIVVFDRRIQKIYSTTTNRPNRQINAAPLNDGNWVIGLVSDRINAIPIARFKMHTEYNADIKRQATPSMRCFLLDDDSLVCVPLLGNPYLFILPEKFPVLKAIEN</sequence>
<feature type="signal peptide" evidence="1">
    <location>
        <begin position="1"/>
        <end position="25"/>
    </location>
</feature>
<evidence type="ECO:0000313" key="3">
    <source>
        <dbReference type="Proteomes" id="UP001203338"/>
    </source>
</evidence>
<dbReference type="EMBL" id="JAMFLX010000013">
    <property type="protein sequence ID" value="MCL6270468.1"/>
    <property type="molecule type" value="Genomic_DNA"/>
</dbReference>
<keyword evidence="3" id="KW-1185">Reference proteome</keyword>
<gene>
    <name evidence="2" type="ORF">M3P05_11100</name>
</gene>
<feature type="chain" id="PRO_5045839960" evidence="1">
    <location>
        <begin position="26"/>
        <end position="704"/>
    </location>
</feature>